<evidence type="ECO:0000256" key="4">
    <source>
        <dbReference type="ARBA" id="ARBA00022676"/>
    </source>
</evidence>
<evidence type="ECO:0000313" key="14">
    <source>
        <dbReference type="Proteomes" id="UP001499987"/>
    </source>
</evidence>
<evidence type="ECO:0000256" key="6">
    <source>
        <dbReference type="ARBA" id="ARBA00022692"/>
    </source>
</evidence>
<feature type="transmembrane region" description="Helical" evidence="11">
    <location>
        <begin position="386"/>
        <end position="407"/>
    </location>
</feature>
<keyword evidence="3" id="KW-0337">GPI-anchor biosynthesis</keyword>
<evidence type="ECO:0000256" key="8">
    <source>
        <dbReference type="ARBA" id="ARBA00022989"/>
    </source>
</evidence>
<evidence type="ECO:0000259" key="12">
    <source>
        <dbReference type="Pfam" id="PF13231"/>
    </source>
</evidence>
<dbReference type="Proteomes" id="UP001499987">
    <property type="component" value="Unassembled WGS sequence"/>
</dbReference>
<evidence type="ECO:0000256" key="7">
    <source>
        <dbReference type="ARBA" id="ARBA00022824"/>
    </source>
</evidence>
<feature type="transmembrane region" description="Helical" evidence="11">
    <location>
        <begin position="339"/>
        <end position="357"/>
    </location>
</feature>
<feature type="transmembrane region" description="Helical" evidence="11">
    <location>
        <begin position="216"/>
        <end position="236"/>
    </location>
</feature>
<comment type="subcellular location">
    <subcellularLocation>
        <location evidence="1">Endoplasmic reticulum membrane</location>
        <topology evidence="1">Multi-pass membrane protein</topology>
    </subcellularLocation>
</comment>
<accession>A0ABN1U246</accession>
<evidence type="ECO:0000256" key="9">
    <source>
        <dbReference type="ARBA" id="ARBA00023136"/>
    </source>
</evidence>
<dbReference type="PANTHER" id="PTHR12468:SF2">
    <property type="entry name" value="GPI MANNOSYLTRANSFERASE 2"/>
    <property type="match status" value="1"/>
</dbReference>
<gene>
    <name evidence="13" type="ORF">GCM10009663_60670</name>
</gene>
<evidence type="ECO:0000256" key="3">
    <source>
        <dbReference type="ARBA" id="ARBA00022502"/>
    </source>
</evidence>
<dbReference type="Pfam" id="PF13231">
    <property type="entry name" value="PMT_2"/>
    <property type="match status" value="1"/>
</dbReference>
<evidence type="ECO:0000256" key="1">
    <source>
        <dbReference type="ARBA" id="ARBA00004477"/>
    </source>
</evidence>
<keyword evidence="6 11" id="KW-0812">Transmembrane</keyword>
<organism evidence="13 14">
    <name type="scientific">Kitasatospora arboriphila</name>
    <dbReference type="NCBI Taxonomy" id="258052"/>
    <lineage>
        <taxon>Bacteria</taxon>
        <taxon>Bacillati</taxon>
        <taxon>Actinomycetota</taxon>
        <taxon>Actinomycetes</taxon>
        <taxon>Kitasatosporales</taxon>
        <taxon>Streptomycetaceae</taxon>
        <taxon>Kitasatospora</taxon>
    </lineage>
</organism>
<feature type="region of interest" description="Disordered" evidence="10">
    <location>
        <begin position="1"/>
        <end position="28"/>
    </location>
</feature>
<feature type="transmembrane region" description="Helical" evidence="11">
    <location>
        <begin position="133"/>
        <end position="155"/>
    </location>
</feature>
<dbReference type="InterPro" id="IPR007315">
    <property type="entry name" value="PIG-V/Gpi18"/>
</dbReference>
<comment type="pathway">
    <text evidence="2">Glycolipid biosynthesis; glycosylphosphatidylinositol-anchor biosynthesis.</text>
</comment>
<proteinExistence type="predicted"/>
<dbReference type="EMBL" id="BAAALD010000081">
    <property type="protein sequence ID" value="GAA1111208.1"/>
    <property type="molecule type" value="Genomic_DNA"/>
</dbReference>
<feature type="transmembrane region" description="Helical" evidence="11">
    <location>
        <begin position="39"/>
        <end position="60"/>
    </location>
</feature>
<comment type="caution">
    <text evidence="13">The sequence shown here is derived from an EMBL/GenBank/DDBJ whole genome shotgun (WGS) entry which is preliminary data.</text>
</comment>
<keyword evidence="5" id="KW-0808">Transferase</keyword>
<protein>
    <submittedName>
        <fullName evidence="13">Glycosyltransferase family 39 protein</fullName>
    </submittedName>
</protein>
<feature type="transmembrane region" description="Helical" evidence="11">
    <location>
        <begin position="176"/>
        <end position="196"/>
    </location>
</feature>
<keyword evidence="7" id="KW-0256">Endoplasmic reticulum</keyword>
<evidence type="ECO:0000256" key="5">
    <source>
        <dbReference type="ARBA" id="ARBA00022679"/>
    </source>
</evidence>
<evidence type="ECO:0000256" key="11">
    <source>
        <dbReference type="SAM" id="Phobius"/>
    </source>
</evidence>
<name>A0ABN1U246_9ACTN</name>
<dbReference type="RefSeq" id="WP_344626889.1">
    <property type="nucleotide sequence ID" value="NZ_BAAALD010000081.1"/>
</dbReference>
<feature type="transmembrane region" description="Helical" evidence="11">
    <location>
        <begin position="248"/>
        <end position="268"/>
    </location>
</feature>
<keyword evidence="14" id="KW-1185">Reference proteome</keyword>
<sequence length="413" mass="43878">MSETTALPRGGVSDSGPQREPAGPGAVRRFPNARRAVRAAAPAVAGYAAVRAVGLLLLWMHPGPGSALQRITTLWDAVYYRDVALHGYSDDLGMPGYENGVPYSSRAFFPLYPALIRAVHEVLRLDPGGSALLVTWTASLVAAAGIFALGSHLYGHRAGTVAAVLWGVLPHAVVESYAYSEALFTALAVWSLYAVVTRRWVWAGAISTLSCLTRPTGMAVAAAVVVAAAWCLVGHLRGRGGDVHWSRPLLGAVLAPLGWLGYVGYVGWARGEWNGYFRVQSAWDSHFDGGITTARWLKAMLIGQGHRSTQLDQVVMVLVVLAAVFLFAVTLVQRHPLPLLVFTATSLLIALGNGAFYAPRARFLVPAVTLLLPAAVGLAKARSKLTLAAVLACAALASGMYGVFLTFRNPFSP</sequence>
<reference evidence="13 14" key="1">
    <citation type="journal article" date="2019" name="Int. J. Syst. Evol. Microbiol.">
        <title>The Global Catalogue of Microorganisms (GCM) 10K type strain sequencing project: providing services to taxonomists for standard genome sequencing and annotation.</title>
        <authorList>
            <consortium name="The Broad Institute Genomics Platform"/>
            <consortium name="The Broad Institute Genome Sequencing Center for Infectious Disease"/>
            <person name="Wu L."/>
            <person name="Ma J."/>
        </authorList>
    </citation>
    <scope>NUCLEOTIDE SEQUENCE [LARGE SCALE GENOMIC DNA]</scope>
    <source>
        <strain evidence="13 14">JCM 13002</strain>
    </source>
</reference>
<feature type="transmembrane region" description="Helical" evidence="11">
    <location>
        <begin position="314"/>
        <end position="332"/>
    </location>
</feature>
<evidence type="ECO:0000256" key="2">
    <source>
        <dbReference type="ARBA" id="ARBA00004687"/>
    </source>
</evidence>
<feature type="transmembrane region" description="Helical" evidence="11">
    <location>
        <begin position="363"/>
        <end position="379"/>
    </location>
</feature>
<dbReference type="InterPro" id="IPR038731">
    <property type="entry name" value="RgtA/B/C-like"/>
</dbReference>
<keyword evidence="4" id="KW-0328">Glycosyltransferase</keyword>
<keyword evidence="8 11" id="KW-1133">Transmembrane helix</keyword>
<keyword evidence="9 11" id="KW-0472">Membrane</keyword>
<evidence type="ECO:0000256" key="10">
    <source>
        <dbReference type="SAM" id="MobiDB-lite"/>
    </source>
</evidence>
<evidence type="ECO:0000313" key="13">
    <source>
        <dbReference type="EMBL" id="GAA1111208.1"/>
    </source>
</evidence>
<dbReference type="PANTHER" id="PTHR12468">
    <property type="entry name" value="GPI MANNOSYLTRANSFERASE 2"/>
    <property type="match status" value="1"/>
</dbReference>
<feature type="domain" description="Glycosyltransferase RgtA/B/C/D-like" evidence="12">
    <location>
        <begin position="110"/>
        <end position="230"/>
    </location>
</feature>